<reference evidence="2" key="2">
    <citation type="submission" date="2022-06" db="UniProtKB">
        <authorList>
            <consortium name="EnsemblMetazoa"/>
        </authorList>
    </citation>
    <scope>IDENTIFICATION</scope>
    <source>
        <strain evidence="2">PS312</strain>
    </source>
</reference>
<evidence type="ECO:0000256" key="1">
    <source>
        <dbReference type="SAM" id="MobiDB-lite"/>
    </source>
</evidence>
<reference evidence="3" key="1">
    <citation type="journal article" date="2008" name="Nat. Genet.">
        <title>The Pristionchus pacificus genome provides a unique perspective on nematode lifestyle and parasitism.</title>
        <authorList>
            <person name="Dieterich C."/>
            <person name="Clifton S.W."/>
            <person name="Schuster L.N."/>
            <person name="Chinwalla A."/>
            <person name="Delehaunty K."/>
            <person name="Dinkelacker I."/>
            <person name="Fulton L."/>
            <person name="Fulton R."/>
            <person name="Godfrey J."/>
            <person name="Minx P."/>
            <person name="Mitreva M."/>
            <person name="Roeseler W."/>
            <person name="Tian H."/>
            <person name="Witte H."/>
            <person name="Yang S.P."/>
            <person name="Wilson R.K."/>
            <person name="Sommer R.J."/>
        </authorList>
    </citation>
    <scope>NUCLEOTIDE SEQUENCE [LARGE SCALE GENOMIC DNA]</scope>
    <source>
        <strain evidence="3">PS312</strain>
    </source>
</reference>
<evidence type="ECO:0000313" key="2">
    <source>
        <dbReference type="EnsemblMetazoa" id="PPA34707.1"/>
    </source>
</evidence>
<name>A0A2A6C5G7_PRIPA</name>
<gene>
    <name evidence="2" type="primary">WBGene00273076</name>
</gene>
<sequence length="428" mass="48421">MQRPNKDLMCYARFKLAISTASVAAAKIDGVVGGHMFTLIDATCELANGFVHDWTGIWSTSDERTILEQYDNGLKVCRSIQQSMKSLSEIYEQRRIYYEKVEIEKQARRGERALEQSSASPDTAGTSDSESQPGPSLAPLSGKHSCVDYNEMFTDNQAQPGATVEIKEEPLDDVLFNEHGGRSSTHFQSYDESDFDETKPSLIESQPHAVPKDEDAFDDVEPMIDLFCPTTGDARTMEDDEEEIAWRNEKVLHYPTEQYGHYEMRLEPTIRNQVFNPSNVIEIPYHVTPKRCYLCDEQVYYYLVAPFDKARRAAFLESMILTKTRAEESKMMHLKMTDARAHFCRVHIASGKDLPQNLPSHAKKRRTQEFMKKIESIKKSKVSAARYTIRAPEPPGSGKNAPLPVKVVVRPPGKQRLSSVPDASRSAL</sequence>
<accession>A0A8R1UMX7</accession>
<feature type="region of interest" description="Disordered" evidence="1">
    <location>
        <begin position="385"/>
        <end position="428"/>
    </location>
</feature>
<dbReference type="Proteomes" id="UP000005239">
    <property type="component" value="Unassembled WGS sequence"/>
</dbReference>
<proteinExistence type="predicted"/>
<evidence type="ECO:0000313" key="3">
    <source>
        <dbReference type="Proteomes" id="UP000005239"/>
    </source>
</evidence>
<feature type="compositionally biased region" description="Polar residues" evidence="1">
    <location>
        <begin position="115"/>
        <end position="134"/>
    </location>
</feature>
<feature type="region of interest" description="Disordered" evidence="1">
    <location>
        <begin position="176"/>
        <end position="198"/>
    </location>
</feature>
<dbReference type="AlphaFoldDB" id="A0A2A6C5G7"/>
<feature type="region of interest" description="Disordered" evidence="1">
    <location>
        <begin position="108"/>
        <end position="143"/>
    </location>
</feature>
<protein>
    <submittedName>
        <fullName evidence="2">Uncharacterized protein</fullName>
    </submittedName>
</protein>
<keyword evidence="3" id="KW-1185">Reference proteome</keyword>
<dbReference type="EnsemblMetazoa" id="PPA34707.1">
    <property type="protein sequence ID" value="PPA34707.1"/>
    <property type="gene ID" value="WBGene00273076"/>
</dbReference>
<organism evidence="2 3">
    <name type="scientific">Pristionchus pacificus</name>
    <name type="common">Parasitic nematode worm</name>
    <dbReference type="NCBI Taxonomy" id="54126"/>
    <lineage>
        <taxon>Eukaryota</taxon>
        <taxon>Metazoa</taxon>
        <taxon>Ecdysozoa</taxon>
        <taxon>Nematoda</taxon>
        <taxon>Chromadorea</taxon>
        <taxon>Rhabditida</taxon>
        <taxon>Rhabditina</taxon>
        <taxon>Diplogasteromorpha</taxon>
        <taxon>Diplogasteroidea</taxon>
        <taxon>Neodiplogasteridae</taxon>
        <taxon>Pristionchus</taxon>
    </lineage>
</organism>
<accession>A0A2A6C5G7</accession>